<dbReference type="AlphaFoldDB" id="A0A1L6MUT6"/>
<keyword evidence="2" id="KW-1185">Reference proteome</keyword>
<dbReference type="EMBL" id="CP016908">
    <property type="protein sequence ID" value="APR99246.1"/>
    <property type="molecule type" value="Genomic_DNA"/>
</dbReference>
<dbReference type="KEGG" id="pabo:BCY86_00085"/>
<evidence type="ECO:0000313" key="2">
    <source>
        <dbReference type="Proteomes" id="UP000185544"/>
    </source>
</evidence>
<proteinExistence type="predicted"/>
<dbReference type="Proteomes" id="UP000185544">
    <property type="component" value="Chromosome"/>
</dbReference>
<organism evidence="1 2">
    <name type="scientific">Pajaroellobacter abortibovis</name>
    <dbReference type="NCBI Taxonomy" id="1882918"/>
    <lineage>
        <taxon>Bacteria</taxon>
        <taxon>Pseudomonadati</taxon>
        <taxon>Myxococcota</taxon>
        <taxon>Polyangia</taxon>
        <taxon>Polyangiales</taxon>
        <taxon>Polyangiaceae</taxon>
    </lineage>
</organism>
<reference evidence="1 2" key="1">
    <citation type="submission" date="2016-08" db="EMBL/GenBank/DDBJ databases">
        <title>Identification and validation of antigenic proteins from Pajaroellobacter abortibovis using de-novo genome sequence assembly and reverse vaccinology.</title>
        <authorList>
            <person name="Welly B.T."/>
            <person name="Miller M.R."/>
            <person name="Stott J.L."/>
            <person name="Blanchard M.T."/>
            <person name="Islas-Trejo A.D."/>
            <person name="O'Rourke S.M."/>
            <person name="Young A.E."/>
            <person name="Medrano J.F."/>
            <person name="Van Eenennaam A.L."/>
        </authorList>
    </citation>
    <scope>NUCLEOTIDE SEQUENCE [LARGE SCALE GENOMIC DNA]</scope>
    <source>
        <strain evidence="1 2">BTF92-0548A/99-0131</strain>
    </source>
</reference>
<accession>A0A1L6MUT6</accession>
<name>A0A1L6MUT6_9BACT</name>
<sequence length="120" mass="13562">MTDLITLPVRKTPLLLKTPTHTAVSPQIDIPTFLKTPLHLSSLTLKERERKIHIQNLFSNNKLEIQSRVHIHATSGSNLEKITSPSTNGIRQSIKLKKNRSCLHADCFYSNISMKPAMVH</sequence>
<dbReference type="STRING" id="1882918.BCY86_00085"/>
<gene>
    <name evidence="1" type="ORF">BCY86_00085</name>
</gene>
<protein>
    <submittedName>
        <fullName evidence="1">Uncharacterized protein</fullName>
    </submittedName>
</protein>
<evidence type="ECO:0000313" key="1">
    <source>
        <dbReference type="EMBL" id="APR99246.1"/>
    </source>
</evidence>